<evidence type="ECO:0000313" key="3">
    <source>
        <dbReference type="Proteomes" id="UP001152747"/>
    </source>
</evidence>
<evidence type="ECO:0000313" key="2">
    <source>
        <dbReference type="EMBL" id="CAI5437857.1"/>
    </source>
</evidence>
<dbReference type="SUPFAM" id="SSF52799">
    <property type="entry name" value="(Phosphotyrosine protein) phosphatases II"/>
    <property type="match status" value="1"/>
</dbReference>
<dbReference type="PROSITE" id="PS50055">
    <property type="entry name" value="TYR_PHOSPHATASE_PTP"/>
    <property type="match status" value="1"/>
</dbReference>
<accession>A0A9P1MUY7</accession>
<dbReference type="Pfam" id="PF00102">
    <property type="entry name" value="Y_phosphatase"/>
    <property type="match status" value="1"/>
</dbReference>
<dbReference type="EMBL" id="CANHGI010000001">
    <property type="protein sequence ID" value="CAI5437857.1"/>
    <property type="molecule type" value="Genomic_DNA"/>
</dbReference>
<dbReference type="OrthoDB" id="5775049at2759"/>
<proteinExistence type="predicted"/>
<dbReference type="InterPro" id="IPR000242">
    <property type="entry name" value="PTP_cat"/>
</dbReference>
<dbReference type="SMART" id="SM00194">
    <property type="entry name" value="PTPc"/>
    <property type="match status" value="1"/>
</dbReference>
<comment type="caution">
    <text evidence="2">The sequence shown here is derived from an EMBL/GenBank/DDBJ whole genome shotgun (WGS) entry which is preliminary data.</text>
</comment>
<name>A0A9P1MUY7_9PELO</name>
<protein>
    <recommendedName>
        <fullName evidence="1">Tyrosine-protein phosphatase domain-containing protein</fullName>
    </recommendedName>
</protein>
<dbReference type="InterPro" id="IPR029021">
    <property type="entry name" value="Prot-tyrosine_phosphatase-like"/>
</dbReference>
<dbReference type="Proteomes" id="UP001152747">
    <property type="component" value="Unassembled WGS sequence"/>
</dbReference>
<dbReference type="GO" id="GO:0004725">
    <property type="term" value="F:protein tyrosine phosphatase activity"/>
    <property type="evidence" value="ECO:0007669"/>
    <property type="project" value="InterPro"/>
</dbReference>
<dbReference type="InterPro" id="IPR052782">
    <property type="entry name" value="Oocyte-zygote_transition_reg"/>
</dbReference>
<gene>
    <name evidence="2" type="ORF">CAMP_LOCUS494</name>
</gene>
<evidence type="ECO:0000259" key="1">
    <source>
        <dbReference type="PROSITE" id="PS50055"/>
    </source>
</evidence>
<dbReference type="AlphaFoldDB" id="A0A9P1MUY7"/>
<dbReference type="PANTHER" id="PTHR46163">
    <property type="entry name" value="TYROSINE-PROTEIN PHOSPHATASE-RELATED"/>
    <property type="match status" value="1"/>
</dbReference>
<dbReference type="Gene3D" id="3.90.190.10">
    <property type="entry name" value="Protein tyrosine phosphatase superfamily"/>
    <property type="match status" value="1"/>
</dbReference>
<sequence length="328" mass="37651">MTTKATKGTGANAGFQALVEAETVDEFVHSQTTRNSDKYKKDLKELNEDEKKIERFIANGDKNRYLNIARYDEYLDMNDADYYVHANTFKTPYGRFIISQAPLPNTRDDQIHLIWLYNVRTIVVLTEPEEAGGYFSLEENGSYTVFLQYKMTTVSIHDEKQGITVYQCELNNIKTSEQRFIYVICCPTDVHGLRNTRMQAVALEYMWAHQETLEMEDVRMTSVLVHGESGTRRCASFIASAVMCRQILETGKFTAMETWVELRKRRCCTCRMHDFYSSLSTVFCFCAQCAIVSMNDPKFLKTMDVLKNFLDREKGPGAPPAGPPAQHF</sequence>
<keyword evidence="3" id="KW-1185">Reference proteome</keyword>
<dbReference type="PANTHER" id="PTHR46163:SF24">
    <property type="entry name" value="PROTEIN-TYROSINE PHOSPHATASE CATALYTIC DOMAIN-CONTAINING PROTEIN-RELATED"/>
    <property type="match status" value="1"/>
</dbReference>
<reference evidence="2" key="1">
    <citation type="submission" date="2022-11" db="EMBL/GenBank/DDBJ databases">
        <authorList>
            <person name="Kikuchi T."/>
        </authorList>
    </citation>
    <scope>NUCLEOTIDE SEQUENCE</scope>
    <source>
        <strain evidence="2">PS1010</strain>
    </source>
</reference>
<feature type="domain" description="Tyrosine-protein phosphatase" evidence="1">
    <location>
        <begin position="59"/>
        <end position="266"/>
    </location>
</feature>
<organism evidence="2 3">
    <name type="scientific">Caenorhabditis angaria</name>
    <dbReference type="NCBI Taxonomy" id="860376"/>
    <lineage>
        <taxon>Eukaryota</taxon>
        <taxon>Metazoa</taxon>
        <taxon>Ecdysozoa</taxon>
        <taxon>Nematoda</taxon>
        <taxon>Chromadorea</taxon>
        <taxon>Rhabditida</taxon>
        <taxon>Rhabditina</taxon>
        <taxon>Rhabditomorpha</taxon>
        <taxon>Rhabditoidea</taxon>
        <taxon>Rhabditidae</taxon>
        <taxon>Peloderinae</taxon>
        <taxon>Caenorhabditis</taxon>
    </lineage>
</organism>